<dbReference type="EMBL" id="JBFTWV010000043">
    <property type="protein sequence ID" value="KAL2794557.1"/>
    <property type="molecule type" value="Genomic_DNA"/>
</dbReference>
<dbReference type="InterPro" id="IPR001138">
    <property type="entry name" value="Zn2Cys6_DnaBD"/>
</dbReference>
<dbReference type="CDD" id="cd00067">
    <property type="entry name" value="GAL4"/>
    <property type="match status" value="1"/>
</dbReference>
<sequence length="592" mass="66578">MAHPTSMTATPVGGRTRKACDMCHQMKTKCDGATPCSHCRQSFLDCLYSESRPKRRRGSSQPRSKHNQRQRPLAEDTVPAWKSFNPESGPLSQPPSAVVGKLGDPKASATGPTSKPRIGNGEIRFVSSSADRAFVEQLRTELGEWPGSDFEKRLRMLDQSTPSFFPPRNAHRSTVPLPPLDRARQLVTIALDAHVLYQVVDRDRFEHTFQLLFLLEERDYGEEETSRLPLALGIIFERQSDCSVNATCDRTLEAMGYFETCRDLVDLNERSVLPTLQALFYMNMYLLATSSLNSCFTSLVHVQSLVLRMSLRQHHHMTDGVAIKDLTARLFWVIRQLPVKVDGFHIDLSVQPEAVCQLRQSEAGAHLPRAKPMLDGSGFLSFIDIHKILDRVLEKMYSPTGMGLAQDPSSTRDSARIGTVTEFETQLKNWSDSLKAADVSIIYQDNNGEAHLANYELLMTYCHVQMYLYRPFLHYLTGAPSRCYGSQENFQKYALSCIEASRNIINMAEDMNRNRLLFGAEWRIAHMILTAALSLLYVPLSNRSSVLASSVLADLETAKMLLCDLRPYCIRAQRGYLVLTVVPLAYPSNSTG</sequence>
<evidence type="ECO:0000256" key="7">
    <source>
        <dbReference type="SAM" id="MobiDB-lite"/>
    </source>
</evidence>
<accession>A0ABR4G6B3</accession>
<feature type="domain" description="Zn(2)-C6 fungal-type" evidence="8">
    <location>
        <begin position="19"/>
        <end position="48"/>
    </location>
</feature>
<dbReference type="InterPro" id="IPR036864">
    <property type="entry name" value="Zn2-C6_fun-type_DNA-bd_sf"/>
</dbReference>
<gene>
    <name evidence="9" type="ORF">BJX66DRAFT_325221</name>
</gene>
<name>A0ABR4G6B3_9EURO</name>
<dbReference type="PANTHER" id="PTHR47540">
    <property type="entry name" value="THIAMINE REPRESSIBLE GENES REGULATORY PROTEIN THI5"/>
    <property type="match status" value="1"/>
</dbReference>
<feature type="compositionally biased region" description="Basic residues" evidence="7">
    <location>
        <begin position="53"/>
        <end position="69"/>
    </location>
</feature>
<feature type="region of interest" description="Disordered" evidence="7">
    <location>
        <begin position="51"/>
        <end position="121"/>
    </location>
</feature>
<keyword evidence="3" id="KW-0805">Transcription regulation</keyword>
<proteinExistence type="predicted"/>
<keyword evidence="10" id="KW-1185">Reference proteome</keyword>
<dbReference type="Pfam" id="PF00172">
    <property type="entry name" value="Zn_clus"/>
    <property type="match status" value="1"/>
</dbReference>
<evidence type="ECO:0000256" key="5">
    <source>
        <dbReference type="ARBA" id="ARBA00023163"/>
    </source>
</evidence>
<dbReference type="SUPFAM" id="SSF57701">
    <property type="entry name" value="Zn2/Cys6 DNA-binding domain"/>
    <property type="match status" value="1"/>
</dbReference>
<comment type="subcellular location">
    <subcellularLocation>
        <location evidence="1">Nucleus</location>
    </subcellularLocation>
</comment>
<keyword evidence="5" id="KW-0804">Transcription</keyword>
<evidence type="ECO:0000256" key="4">
    <source>
        <dbReference type="ARBA" id="ARBA00023125"/>
    </source>
</evidence>
<dbReference type="InterPro" id="IPR051711">
    <property type="entry name" value="Stress_Response_Reg"/>
</dbReference>
<dbReference type="PROSITE" id="PS50048">
    <property type="entry name" value="ZN2_CY6_FUNGAL_2"/>
    <property type="match status" value="1"/>
</dbReference>
<dbReference type="Gene3D" id="4.10.240.10">
    <property type="entry name" value="Zn(2)-C6 fungal-type DNA-binding domain"/>
    <property type="match status" value="1"/>
</dbReference>
<dbReference type="PROSITE" id="PS00463">
    <property type="entry name" value="ZN2_CY6_FUNGAL_1"/>
    <property type="match status" value="1"/>
</dbReference>
<evidence type="ECO:0000256" key="1">
    <source>
        <dbReference type="ARBA" id="ARBA00004123"/>
    </source>
</evidence>
<organism evidence="9 10">
    <name type="scientific">Aspergillus keveii</name>
    <dbReference type="NCBI Taxonomy" id="714993"/>
    <lineage>
        <taxon>Eukaryota</taxon>
        <taxon>Fungi</taxon>
        <taxon>Dikarya</taxon>
        <taxon>Ascomycota</taxon>
        <taxon>Pezizomycotina</taxon>
        <taxon>Eurotiomycetes</taxon>
        <taxon>Eurotiomycetidae</taxon>
        <taxon>Eurotiales</taxon>
        <taxon>Aspergillaceae</taxon>
        <taxon>Aspergillus</taxon>
        <taxon>Aspergillus subgen. Nidulantes</taxon>
    </lineage>
</organism>
<dbReference type="PANTHER" id="PTHR47540:SF1">
    <property type="entry name" value="ACTIVATOR OF STRESS GENES 1-RELATED"/>
    <property type="match status" value="1"/>
</dbReference>
<dbReference type="CDD" id="cd12148">
    <property type="entry name" value="fungal_TF_MHR"/>
    <property type="match status" value="1"/>
</dbReference>
<evidence type="ECO:0000256" key="2">
    <source>
        <dbReference type="ARBA" id="ARBA00022833"/>
    </source>
</evidence>
<keyword evidence="4" id="KW-0238">DNA-binding</keyword>
<dbReference type="Proteomes" id="UP001610563">
    <property type="component" value="Unassembled WGS sequence"/>
</dbReference>
<protein>
    <recommendedName>
        <fullName evidence="8">Zn(2)-C6 fungal-type domain-containing protein</fullName>
    </recommendedName>
</protein>
<comment type="caution">
    <text evidence="9">The sequence shown here is derived from an EMBL/GenBank/DDBJ whole genome shotgun (WGS) entry which is preliminary data.</text>
</comment>
<keyword evidence="6" id="KW-0539">Nucleus</keyword>
<reference evidence="9 10" key="1">
    <citation type="submission" date="2024-07" db="EMBL/GenBank/DDBJ databases">
        <title>Section-level genome sequencing and comparative genomics of Aspergillus sections Usti and Cavernicolus.</title>
        <authorList>
            <consortium name="Lawrence Berkeley National Laboratory"/>
            <person name="Nybo J.L."/>
            <person name="Vesth T.C."/>
            <person name="Theobald S."/>
            <person name="Frisvad J.C."/>
            <person name="Larsen T.O."/>
            <person name="Kjaerboelling I."/>
            <person name="Rothschild-Mancinelli K."/>
            <person name="Lyhne E.K."/>
            <person name="Kogle M.E."/>
            <person name="Barry K."/>
            <person name="Clum A."/>
            <person name="Na H."/>
            <person name="Ledsgaard L."/>
            <person name="Lin J."/>
            <person name="Lipzen A."/>
            <person name="Kuo A."/>
            <person name="Riley R."/>
            <person name="Mondo S."/>
            <person name="Labutti K."/>
            <person name="Haridas S."/>
            <person name="Pangalinan J."/>
            <person name="Salamov A.A."/>
            <person name="Simmons B.A."/>
            <person name="Magnuson J.K."/>
            <person name="Chen J."/>
            <person name="Drula E."/>
            <person name="Henrissat B."/>
            <person name="Wiebenga A."/>
            <person name="Lubbers R.J."/>
            <person name="Gomes A.C."/>
            <person name="Makela M.R."/>
            <person name="Stajich J."/>
            <person name="Grigoriev I.V."/>
            <person name="Mortensen U.H."/>
            <person name="De Vries R.P."/>
            <person name="Baker S.E."/>
            <person name="Andersen M.R."/>
        </authorList>
    </citation>
    <scope>NUCLEOTIDE SEQUENCE [LARGE SCALE GENOMIC DNA]</scope>
    <source>
        <strain evidence="9 10">CBS 209.92</strain>
    </source>
</reference>
<dbReference type="SMART" id="SM00066">
    <property type="entry name" value="GAL4"/>
    <property type="match status" value="1"/>
</dbReference>
<evidence type="ECO:0000259" key="8">
    <source>
        <dbReference type="PROSITE" id="PS50048"/>
    </source>
</evidence>
<evidence type="ECO:0000256" key="6">
    <source>
        <dbReference type="ARBA" id="ARBA00023242"/>
    </source>
</evidence>
<evidence type="ECO:0000313" key="9">
    <source>
        <dbReference type="EMBL" id="KAL2794557.1"/>
    </source>
</evidence>
<keyword evidence="2" id="KW-0862">Zinc</keyword>
<evidence type="ECO:0000256" key="3">
    <source>
        <dbReference type="ARBA" id="ARBA00023015"/>
    </source>
</evidence>
<evidence type="ECO:0000313" key="10">
    <source>
        <dbReference type="Proteomes" id="UP001610563"/>
    </source>
</evidence>